<evidence type="ECO:0000313" key="2">
    <source>
        <dbReference type="Proteomes" id="UP001152531"/>
    </source>
</evidence>
<keyword evidence="2" id="KW-1185">Reference proteome</keyword>
<evidence type="ECO:0000313" key="1">
    <source>
        <dbReference type="EMBL" id="CAH6719430.1"/>
    </source>
</evidence>
<accession>A0ACA9Y4W6</accession>
<reference evidence="1" key="1">
    <citation type="submission" date="2022-06" db="EMBL/GenBank/DDBJ databases">
        <authorList>
            <person name="Legras J.-L."/>
            <person name="Devillers H."/>
            <person name="Grondin C."/>
        </authorList>
    </citation>
    <scope>NUCLEOTIDE SEQUENCE</scope>
    <source>
        <strain evidence="1">CLIB 1444</strain>
    </source>
</reference>
<sequence length="1512" mass="174161">MSTHHPNFGKSSGFGSVFKSWTSSLKSTTKNVPVQINPTVVGGSSDQQKLFIQLKSGTLPQRASAAVRMTESLEKFAISSIPEIWYLARDMCDSKIQSYIRRNALKLMIECIKNDDLTATGNRIMYYRDITQYCQLSDNKIDQEFDLFLKALRNLTSDGRDIQELVVLDDPRALAQFLILSLQVLGKQAKQYSEKDSEAEVGEEFYFSNCLKLISFIKNCIKFNAASIDEYHINQLVNISIKIGYSTTNLSFITSLVELLSSIVLITNVKQETLFDSVNFFCSVYGLSEQITSLSWHAISILSTHGTFFMVNNCLCDIISNEELQSFISNNNSNMLSAVTSNTTINTLDHKFDNASLNSCLGAIQIMEKLIVTTSIVNTHNDSVFFYFLLALKKTVSFEIAIINTTLLRTLDRLFSKQVYEAYNIEVNTNKVMEQVYSFQLWYSTKSSIYELLNSLKVITDIDASYLQSICSSLQKSYENYELKTSKEKLINFFLCHYQYIPKSTIKFIFKYYQEEKLLTVLNPLWSETVENLLSYFYFTDKPRNNEILVTDHRDSGIKIELLKTIKAAFDISITIHGSSVNYDLVNDILLKSVQESDEEVLQFLIEEFLVKMVEKLPFEFLSKFHQSTMPFFEIKIPQGRLKSYVSLNSSGKYPSSQISSQENLDMSLQFMKALGKGISKVLLIQSTLNARKAQEAFRCIIMIAHHGLANEYPEILLILMKTLVRLRTSEEGYIYFTNLTDSEGLSTAFKRNRVDGEFQENQNYKWSYPETIDYIDHKYFDKPIKNLKLFNPMSEKLHLDDDFYIDMADYFSIVLDIMDNFVEWELYSYIWAHFCPQLANMKLFNNNKTQILRLKTIICEQLMLNFQKNFTLPDGFLKSHLQVAFVRSFSALLGYREFFTKYDDDDIIRSLLFGIDSWESTAIPSIHILTICCFEMPLSIKKYLSSILGKIQTKITSTFASSHILEFLMALINLPSLTSNFHTDDIKRIFAIAFKFIQHSKDAIKNTEKDVITPDHSGHITTDNTPSTSQANQHSSILLQYVLTLSYNVISTWFLQIEMTERKQLTPFLIKNLVLLNNKKEDVEDQILVLLDLIIRFTYSDLPLKIINPNVMLSKFQAGNGDYHQNSWIVGNIIVSVCTNSNNGESLVILRRPTGVSVYTITLHEDMFPFTEKFDVKTLFNPSYILLQGYSNLDINGNLKPIPLIEDSVTSRAISTFDRIPIVEFHKLGIIYIGKDQLSENEVLGNKAGSNNYQQFLESMGELIKLKDCRDIYVGGLDTENDTDGKYALYWNDKTIQVIFHTITLMPNNERDPYFDLKKRHIGNNYVNIFFDESGLSFNFNIIKSQFNFINIVISPHSKKFDYSTGDNEKQFYKVKTYRRSGVPGVFATCHFKIVSIDLLPILIRNLSITANQFANVWHANYHGSYISNWAHRVKQLKILKDRTYKHHETLKQEQFNDNDLRNINDATQSFLQQLQFDGGDNETAVISRYQYLSNEDHPLYKTFEFNSYTN</sequence>
<dbReference type="Proteomes" id="UP001152531">
    <property type="component" value="Unassembled WGS sequence"/>
</dbReference>
<organism evidence="1 2">
    <name type="scientific">[Candida] jaroonii</name>
    <dbReference type="NCBI Taxonomy" id="467808"/>
    <lineage>
        <taxon>Eukaryota</taxon>
        <taxon>Fungi</taxon>
        <taxon>Dikarya</taxon>
        <taxon>Ascomycota</taxon>
        <taxon>Saccharomycotina</taxon>
        <taxon>Pichiomycetes</taxon>
        <taxon>Debaryomycetaceae</taxon>
        <taxon>Yamadazyma</taxon>
    </lineage>
</organism>
<proteinExistence type="predicted"/>
<protein>
    <submittedName>
        <fullName evidence="1">Tuberous sclerosis 2 protein homolog</fullName>
    </submittedName>
</protein>
<gene>
    <name evidence="1" type="ORF">CLIB1444_02S08394</name>
</gene>
<name>A0ACA9Y4W6_9ASCO</name>
<comment type="caution">
    <text evidence="1">The sequence shown here is derived from an EMBL/GenBank/DDBJ whole genome shotgun (WGS) entry which is preliminary data.</text>
</comment>
<dbReference type="EMBL" id="CALSDN010000002">
    <property type="protein sequence ID" value="CAH6719430.1"/>
    <property type="molecule type" value="Genomic_DNA"/>
</dbReference>